<evidence type="ECO:0000256" key="3">
    <source>
        <dbReference type="ARBA" id="ARBA00023125"/>
    </source>
</evidence>
<dbReference type="SUPFAM" id="SSF118290">
    <property type="entry name" value="WRKY DNA-binding domain"/>
    <property type="match status" value="1"/>
</dbReference>
<keyword evidence="2" id="KW-0805">Transcription regulation</keyword>
<dbReference type="PANTHER" id="PTHR32096">
    <property type="entry name" value="WRKY TRANSCRIPTION FACTOR 30-RELATED-RELATED"/>
    <property type="match status" value="1"/>
</dbReference>
<protein>
    <submittedName>
        <fullName evidence="8">WRKY Transcription Factor</fullName>
    </submittedName>
</protein>
<feature type="compositionally biased region" description="Basic and acidic residues" evidence="6">
    <location>
        <begin position="93"/>
        <end position="105"/>
    </location>
</feature>
<dbReference type="InterPro" id="IPR003657">
    <property type="entry name" value="WRKY_dom"/>
</dbReference>
<accession>A0ABU6SMC2</accession>
<proteinExistence type="predicted"/>
<dbReference type="PANTHER" id="PTHR32096:SF36">
    <property type="entry name" value="WRKY TRANSCRIPTION FACTOR 41-RELATED"/>
    <property type="match status" value="1"/>
</dbReference>
<evidence type="ECO:0000313" key="8">
    <source>
        <dbReference type="EMBL" id="MED6137574.1"/>
    </source>
</evidence>
<dbReference type="PROSITE" id="PS50811">
    <property type="entry name" value="WRKY"/>
    <property type="match status" value="1"/>
</dbReference>
<dbReference type="Pfam" id="PF03106">
    <property type="entry name" value="WRKY"/>
    <property type="match status" value="1"/>
</dbReference>
<keyword evidence="3" id="KW-0238">DNA-binding</keyword>
<reference evidence="8 9" key="1">
    <citation type="journal article" date="2023" name="Plants (Basel)">
        <title>Bridging the Gap: Combining Genomics and Transcriptomics Approaches to Understand Stylosanthes scabra, an Orphan Legume from the Brazilian Caatinga.</title>
        <authorList>
            <person name="Ferreira-Neto J.R.C."/>
            <person name="da Silva M.D."/>
            <person name="Binneck E."/>
            <person name="de Melo N.F."/>
            <person name="da Silva R.H."/>
            <person name="de Melo A.L.T.M."/>
            <person name="Pandolfi V."/>
            <person name="Bustamante F.O."/>
            <person name="Brasileiro-Vidal A.C."/>
            <person name="Benko-Iseppon A.M."/>
        </authorList>
    </citation>
    <scope>NUCLEOTIDE SEQUENCE [LARGE SCALE GENOMIC DNA]</scope>
    <source>
        <tissue evidence="8">Leaves</tissue>
    </source>
</reference>
<organism evidence="8 9">
    <name type="scientific">Stylosanthes scabra</name>
    <dbReference type="NCBI Taxonomy" id="79078"/>
    <lineage>
        <taxon>Eukaryota</taxon>
        <taxon>Viridiplantae</taxon>
        <taxon>Streptophyta</taxon>
        <taxon>Embryophyta</taxon>
        <taxon>Tracheophyta</taxon>
        <taxon>Spermatophyta</taxon>
        <taxon>Magnoliopsida</taxon>
        <taxon>eudicotyledons</taxon>
        <taxon>Gunneridae</taxon>
        <taxon>Pentapetalae</taxon>
        <taxon>rosids</taxon>
        <taxon>fabids</taxon>
        <taxon>Fabales</taxon>
        <taxon>Fabaceae</taxon>
        <taxon>Papilionoideae</taxon>
        <taxon>50 kb inversion clade</taxon>
        <taxon>dalbergioids sensu lato</taxon>
        <taxon>Dalbergieae</taxon>
        <taxon>Pterocarpus clade</taxon>
        <taxon>Stylosanthes</taxon>
    </lineage>
</organism>
<evidence type="ECO:0000256" key="2">
    <source>
        <dbReference type="ARBA" id="ARBA00023015"/>
    </source>
</evidence>
<name>A0ABU6SMC2_9FABA</name>
<dbReference type="InterPro" id="IPR036576">
    <property type="entry name" value="WRKY_dom_sf"/>
</dbReference>
<evidence type="ECO:0000313" key="9">
    <source>
        <dbReference type="Proteomes" id="UP001341840"/>
    </source>
</evidence>
<keyword evidence="5" id="KW-0539">Nucleus</keyword>
<keyword evidence="4" id="KW-0804">Transcription</keyword>
<feature type="domain" description="WRKY" evidence="7">
    <location>
        <begin position="127"/>
        <end position="190"/>
    </location>
</feature>
<sequence length="369" mass="42152">MENAGRWEQNILINELVQGMEVARRLKADLNAPYPADTKDLLLQRILSSYEKALLILRWNASTSESQNMTQATATATATLLPESPISISASPLREDRDHNQEFKHDSKKRKTMDKWVDQVRVSFESGLEGPHEDGYNWRKYGQKDILGAKYPRSYYRCTFRNTQGCWATKQVQRSDEDPTIFDITYKGRHTCSQGNKAVAQPKSPDKHDKLQCHSNEIQHRHTSEESLTTFGTIMTVKRDMVGNGEMEYPFTFPSTSFGSIAQESHSLIPSAPENDSFLSSHFQTHLLYPSMQEFKYLPSMPFQMNELDGIYNRPLSESDITEIISTNTSTTNSPVPEFNFSLDPVDIDPNFPMNSLDFSPRELNNKNM</sequence>
<comment type="caution">
    <text evidence="8">The sequence shown here is derived from an EMBL/GenBank/DDBJ whole genome shotgun (WGS) entry which is preliminary data.</text>
</comment>
<feature type="region of interest" description="Disordered" evidence="6">
    <location>
        <begin position="89"/>
        <end position="110"/>
    </location>
</feature>
<dbReference type="SMART" id="SM00774">
    <property type="entry name" value="WRKY"/>
    <property type="match status" value="1"/>
</dbReference>
<keyword evidence="9" id="KW-1185">Reference proteome</keyword>
<comment type="subcellular location">
    <subcellularLocation>
        <location evidence="1">Nucleus</location>
    </subcellularLocation>
</comment>
<dbReference type="Proteomes" id="UP001341840">
    <property type="component" value="Unassembled WGS sequence"/>
</dbReference>
<dbReference type="Gene3D" id="2.20.25.80">
    <property type="entry name" value="WRKY domain"/>
    <property type="match status" value="1"/>
</dbReference>
<gene>
    <name evidence="8" type="primary">WRKY53_3</name>
    <name evidence="8" type="ORF">PIB30_066227</name>
</gene>
<evidence type="ECO:0000259" key="7">
    <source>
        <dbReference type="PROSITE" id="PS50811"/>
    </source>
</evidence>
<evidence type="ECO:0000256" key="1">
    <source>
        <dbReference type="ARBA" id="ARBA00004123"/>
    </source>
</evidence>
<dbReference type="InterPro" id="IPR044810">
    <property type="entry name" value="WRKY_plant"/>
</dbReference>
<dbReference type="EMBL" id="JASCZI010061087">
    <property type="protein sequence ID" value="MED6137574.1"/>
    <property type="molecule type" value="Genomic_DNA"/>
</dbReference>
<evidence type="ECO:0000256" key="4">
    <source>
        <dbReference type="ARBA" id="ARBA00023163"/>
    </source>
</evidence>
<evidence type="ECO:0000256" key="6">
    <source>
        <dbReference type="SAM" id="MobiDB-lite"/>
    </source>
</evidence>
<evidence type="ECO:0000256" key="5">
    <source>
        <dbReference type="ARBA" id="ARBA00023242"/>
    </source>
</evidence>